<dbReference type="AlphaFoldDB" id="A0AAV7MJU4"/>
<dbReference type="EMBL" id="JANPWB010000014">
    <property type="protein sequence ID" value="KAJ1100505.1"/>
    <property type="molecule type" value="Genomic_DNA"/>
</dbReference>
<evidence type="ECO:0000313" key="2">
    <source>
        <dbReference type="Proteomes" id="UP001066276"/>
    </source>
</evidence>
<name>A0AAV7MJU4_PLEWA</name>
<comment type="caution">
    <text evidence="1">The sequence shown here is derived from an EMBL/GenBank/DDBJ whole genome shotgun (WGS) entry which is preliminary data.</text>
</comment>
<gene>
    <name evidence="1" type="ORF">NDU88_005590</name>
</gene>
<accession>A0AAV7MJU4</accession>
<dbReference type="Proteomes" id="UP001066276">
    <property type="component" value="Chromosome 10"/>
</dbReference>
<evidence type="ECO:0000313" key="1">
    <source>
        <dbReference type="EMBL" id="KAJ1100505.1"/>
    </source>
</evidence>
<proteinExistence type="predicted"/>
<reference evidence="1" key="1">
    <citation type="journal article" date="2022" name="bioRxiv">
        <title>Sequencing and chromosome-scale assembly of the giantPleurodeles waltlgenome.</title>
        <authorList>
            <person name="Brown T."/>
            <person name="Elewa A."/>
            <person name="Iarovenko S."/>
            <person name="Subramanian E."/>
            <person name="Araus A.J."/>
            <person name="Petzold A."/>
            <person name="Susuki M."/>
            <person name="Suzuki K.-i.T."/>
            <person name="Hayashi T."/>
            <person name="Toyoda A."/>
            <person name="Oliveira C."/>
            <person name="Osipova E."/>
            <person name="Leigh N.D."/>
            <person name="Simon A."/>
            <person name="Yun M.H."/>
        </authorList>
    </citation>
    <scope>NUCLEOTIDE SEQUENCE</scope>
    <source>
        <strain evidence="1">20211129_DDA</strain>
        <tissue evidence="1">Liver</tissue>
    </source>
</reference>
<keyword evidence="2" id="KW-1185">Reference proteome</keyword>
<organism evidence="1 2">
    <name type="scientific">Pleurodeles waltl</name>
    <name type="common">Iberian ribbed newt</name>
    <dbReference type="NCBI Taxonomy" id="8319"/>
    <lineage>
        <taxon>Eukaryota</taxon>
        <taxon>Metazoa</taxon>
        <taxon>Chordata</taxon>
        <taxon>Craniata</taxon>
        <taxon>Vertebrata</taxon>
        <taxon>Euteleostomi</taxon>
        <taxon>Amphibia</taxon>
        <taxon>Batrachia</taxon>
        <taxon>Caudata</taxon>
        <taxon>Salamandroidea</taxon>
        <taxon>Salamandridae</taxon>
        <taxon>Pleurodelinae</taxon>
        <taxon>Pleurodeles</taxon>
    </lineage>
</organism>
<sequence length="66" mass="8011">MEERRTRVEVVSFNFNADTAWSILRDYLHIARNFDNVRLRLNFGDWSEHKVFVDIFCLPFFSKLLD</sequence>
<protein>
    <submittedName>
        <fullName evidence="1">Uncharacterized protein</fullName>
    </submittedName>
</protein>